<dbReference type="EMBL" id="RBNJ01000433">
    <property type="protein sequence ID" value="RUS34526.1"/>
    <property type="molecule type" value="Genomic_DNA"/>
</dbReference>
<name>A0A433QXN6_9FUNG</name>
<dbReference type="SUPFAM" id="SSF52540">
    <property type="entry name" value="P-loop containing nucleoside triphosphate hydrolases"/>
    <property type="match status" value="1"/>
</dbReference>
<sequence>MIIRLKFCHSRYLTYKIFSYFYHPLTYYFPRPKGNRLLLDQGKATSSSKKPSKQKTTGRKKIAGQAVPMDRVGGVNIWYQVEGRDEALLEGFTGIYVSQVLKEMKNESQLADPSDTLQLFVKQQESDKEISLRVLEKDKLKQEKRLNFQELIENYKVGPLNPIVVRLPGLRRKLSDLGDDERPYKRVKKFSVNGTILLEEYESYFVLDQAEENKPFLKHIDNNGFVSYHAPRASGKSTRMLQLVKQLENGVHMIDGFKKFECFYVDFQFVKVNNGDDAFWRSLGAAFPKQNTLPVQITNETTFCQAFRKDRPEHTDRWIRPVVLIFDEFDIMISPEASVARSSCLKTIRGIRNNRINFVIESIIVVGTFGVVMINQDNPSISPFNTTENFGGKNFSQLQMETLFKEFCDARKVALDPRIIDDIYSRTSGHAGLVCLCGRAIDEDLIGYSDASIGIESWQSFAVTQLQDSVMSHRTFKRLINNLNSKEMKDCVAFLRRVFLANPDPIRITDNDEIRLSELLAKEGVLMVTNRNTFIMASPLLRSLIMKNVITNQLPCPSTGVPLRQDYSLNVLEVLKTVVPLFVQRDMINGAEFSYKVAPVKVNDSSNKRVPRESVYQQQLVGILTNWLGAITYELIGQYHTRGALGNPRYCDVVLTAPNTLGHTQPTTILELLATSTNSELNAHYERALEYAETFNIRHQGSSLNTRDIWVVHFTCEDDATGRDNCSWPSKEQQAKNLNAVVFWHNLDFTEIRMSACWKDKEREDMKEVYDEQIFQRG</sequence>
<dbReference type="AlphaFoldDB" id="A0A433QXN6"/>
<accession>A0A433QXN6</accession>
<protein>
    <recommendedName>
        <fullName evidence="3">AAA-like domain-containing protein</fullName>
    </recommendedName>
</protein>
<evidence type="ECO:0008006" key="3">
    <source>
        <dbReference type="Google" id="ProtNLM"/>
    </source>
</evidence>
<proteinExistence type="predicted"/>
<evidence type="ECO:0000313" key="2">
    <source>
        <dbReference type="Proteomes" id="UP000274822"/>
    </source>
</evidence>
<evidence type="ECO:0000313" key="1">
    <source>
        <dbReference type="EMBL" id="RUS34526.1"/>
    </source>
</evidence>
<keyword evidence="2" id="KW-1185">Reference proteome</keyword>
<comment type="caution">
    <text evidence="1">The sequence shown here is derived from an EMBL/GenBank/DDBJ whole genome shotgun (WGS) entry which is preliminary data.</text>
</comment>
<dbReference type="Proteomes" id="UP000274822">
    <property type="component" value="Unassembled WGS sequence"/>
</dbReference>
<dbReference type="InterPro" id="IPR027417">
    <property type="entry name" value="P-loop_NTPase"/>
</dbReference>
<organism evidence="1 2">
    <name type="scientific">Jimgerdemannia flammicorona</name>
    <dbReference type="NCBI Taxonomy" id="994334"/>
    <lineage>
        <taxon>Eukaryota</taxon>
        <taxon>Fungi</taxon>
        <taxon>Fungi incertae sedis</taxon>
        <taxon>Mucoromycota</taxon>
        <taxon>Mucoromycotina</taxon>
        <taxon>Endogonomycetes</taxon>
        <taxon>Endogonales</taxon>
        <taxon>Endogonaceae</taxon>
        <taxon>Jimgerdemannia</taxon>
    </lineage>
</organism>
<reference evidence="1 2" key="1">
    <citation type="journal article" date="2018" name="New Phytol.">
        <title>Phylogenomics of Endogonaceae and evolution of mycorrhizas within Mucoromycota.</title>
        <authorList>
            <person name="Chang Y."/>
            <person name="Desiro A."/>
            <person name="Na H."/>
            <person name="Sandor L."/>
            <person name="Lipzen A."/>
            <person name="Clum A."/>
            <person name="Barry K."/>
            <person name="Grigoriev I.V."/>
            <person name="Martin F.M."/>
            <person name="Stajich J.E."/>
            <person name="Smith M.E."/>
            <person name="Bonito G."/>
            <person name="Spatafora J.W."/>
        </authorList>
    </citation>
    <scope>NUCLEOTIDE SEQUENCE [LARGE SCALE GENOMIC DNA]</scope>
    <source>
        <strain evidence="1 2">AD002</strain>
    </source>
</reference>
<gene>
    <name evidence="1" type="ORF">BC938DRAFT_479893</name>
</gene>